<feature type="region of interest" description="Disordered" evidence="1">
    <location>
        <begin position="121"/>
        <end position="145"/>
    </location>
</feature>
<feature type="domain" description="Bacterial Ig-like" evidence="2">
    <location>
        <begin position="424"/>
        <end position="521"/>
    </location>
</feature>
<evidence type="ECO:0000259" key="2">
    <source>
        <dbReference type="Pfam" id="PF19077"/>
    </source>
</evidence>
<dbReference type="NCBIfam" id="NF033510">
    <property type="entry name" value="Ca_tandemer"/>
    <property type="match status" value="7"/>
</dbReference>
<organism evidence="3 4">
    <name type="scientific">Citrobacter cronae</name>
    <dbReference type="NCBI Taxonomy" id="1748967"/>
    <lineage>
        <taxon>Bacteria</taxon>
        <taxon>Pseudomonadati</taxon>
        <taxon>Pseudomonadota</taxon>
        <taxon>Gammaproteobacteria</taxon>
        <taxon>Enterobacterales</taxon>
        <taxon>Enterobacteriaceae</taxon>
        <taxon>Citrobacter</taxon>
        <taxon>Citrobacter freundii complex</taxon>
    </lineage>
</organism>
<feature type="domain" description="Bacterial Ig-like" evidence="2">
    <location>
        <begin position="227"/>
        <end position="318"/>
    </location>
</feature>
<dbReference type="Proteomes" id="UP001318920">
    <property type="component" value="Unassembled WGS sequence"/>
</dbReference>
<name>A0ABS1A8V3_9ENTR</name>
<feature type="domain" description="Bacterial Ig-like" evidence="2">
    <location>
        <begin position="823"/>
        <end position="919"/>
    </location>
</feature>
<accession>A0ABS1A8V3</accession>
<dbReference type="EMBL" id="JADWNA010000012">
    <property type="protein sequence ID" value="MBJ8392196.1"/>
    <property type="molecule type" value="Genomic_DNA"/>
</dbReference>
<dbReference type="Pfam" id="PF19077">
    <property type="entry name" value="Big_13"/>
    <property type="match status" value="9"/>
</dbReference>
<feature type="domain" description="Bacterial Ig-like" evidence="2">
    <location>
        <begin position="625"/>
        <end position="718"/>
    </location>
</feature>
<gene>
    <name evidence="3" type="ORF">I6M80_18365</name>
</gene>
<feature type="region of interest" description="Disordered" evidence="1">
    <location>
        <begin position="433"/>
        <end position="454"/>
    </location>
</feature>
<dbReference type="InterPro" id="IPR013783">
    <property type="entry name" value="Ig-like_fold"/>
</dbReference>
<proteinExistence type="predicted"/>
<keyword evidence="4" id="KW-1185">Reference proteome</keyword>
<feature type="compositionally biased region" description="Low complexity" evidence="1">
    <location>
        <begin position="201"/>
        <end position="212"/>
    </location>
</feature>
<evidence type="ECO:0000313" key="3">
    <source>
        <dbReference type="EMBL" id="MBJ8392196.1"/>
    </source>
</evidence>
<feature type="domain" description="Bacterial Ig-like" evidence="2">
    <location>
        <begin position="524"/>
        <end position="619"/>
    </location>
</feature>
<dbReference type="InterPro" id="IPR044016">
    <property type="entry name" value="Big_13"/>
</dbReference>
<feature type="compositionally biased region" description="Polar residues" evidence="1">
    <location>
        <begin position="435"/>
        <end position="449"/>
    </location>
</feature>
<sequence length="1142" mass="120290">MSNTIFASNDSIVDLQQYGAMDSAKVVISGTDFKFIFPGNVVVNVINGALYSSLENNHVHFKFQGQDVSGQQLLKTIDLSNLQLERLDSALSDQRQDRVLKDNINKISEINAKDLEEAKKEAADLKHEAEKMRAEAEEAQKASAEVQKQLEEFLNDKAQSNGQNGAASQNQGEEQLDASLYHKKYDDDSVAEASRLVFSDYSSSSSSSSSSSESDETPIDVKPIDVALKLDDGSDSGVKNDNITNVTTPQFVGSTDPGLTVSLRIDGVVVAVTTSDAMGNFSFNSGTVLADGQHNVQVDVTDGQGGSGSAKIIVTIDTVIAVPTFELDDQYAIPAADRIEGENLTRFTDAKIIGEAEAGSQVAIYANGVLLTTVTVDSDGAWSYQFSGSELNEGINNIEIDATDKAGNTASTTGVITLDTIPPETPVIILDESSDTGMSSNDSLTNDKTPSLHGNAEPNSTLELYLNGYKVADISVDSMGNWQYTLPENKITADGIYTFEVVSSDRAGNTSTAQIDVTVDTDIDAFTLAMTSQSDSGVAGDNYTNDIYPAFTGKTDPNSHIVITNLTTGEKIEIDASQSGNFSFNLAQASAEGLNELSITVTDYAGNQQTFSYEYTIDTVAPVSPDIELDKYTVSKSGDILTNDATPVFTGTAEAGSTVTIYIDGKACGTVTANHDGIWSFTLPSDLADGSYTAVAYATDLAGNVSPSSADCTFTVDTSTTSPVATLQAEDDTGISQTDWITRQNDNLTIDGTAEKYATITVMVDGKAVGTTQADANGNWQFEYDPNPALSDGDYTLTIQAQDEVGNTSSSSYDLVIDTITVTPSLKLDTGSDTGSSNDDGITKETQPLLTGTAEANATIEIFIDGTVVGQVVSDKNGVWNYRIPEEASLADGEHAVVVRATDAAGNSANSTTLDIVVDSTMETPTIHLDSDSGISDADRITNNASPIFSGSAEAYSSITIYQDGKAIGKVSADANGNWSYSFTGSQALTDGSYIFYITATDVAGNSATSEKIQVTIDTQVSIPTLDLADASDTGNLNSDNITSDTTPTFSLGNIDADVISVQVIINGTAYDAVQSEGKWTFTAPELADGDYSISVIVTDNAGNTANSTTLAITVDTSVAAPVIALSDDTGITGDNQTNDTT</sequence>
<protein>
    <submittedName>
        <fullName evidence="3">Ig-like domain repeat protein</fullName>
    </submittedName>
</protein>
<evidence type="ECO:0000313" key="4">
    <source>
        <dbReference type="Proteomes" id="UP001318920"/>
    </source>
</evidence>
<feature type="region of interest" description="Disordered" evidence="1">
    <location>
        <begin position="201"/>
        <end position="220"/>
    </location>
</feature>
<dbReference type="PANTHER" id="PTHR14795:SF0">
    <property type="entry name" value="TRANSMEMBRANE PROTEIN 62"/>
    <property type="match status" value="1"/>
</dbReference>
<feature type="domain" description="Bacterial Ig-like" evidence="2">
    <location>
        <begin position="721"/>
        <end position="819"/>
    </location>
</feature>
<feature type="domain" description="Bacterial Ig-like" evidence="2">
    <location>
        <begin position="1020"/>
        <end position="1117"/>
    </location>
</feature>
<dbReference type="RefSeq" id="WP_199981202.1">
    <property type="nucleotide sequence ID" value="NZ_JADWNA010000012.1"/>
</dbReference>
<dbReference type="Gene3D" id="2.60.40.10">
    <property type="entry name" value="Immunoglobulins"/>
    <property type="match status" value="9"/>
</dbReference>
<feature type="domain" description="Bacterial Ig-like" evidence="2">
    <location>
        <begin position="342"/>
        <end position="420"/>
    </location>
</feature>
<dbReference type="PANTHER" id="PTHR14795">
    <property type="entry name" value="HELICASE RELATED"/>
    <property type="match status" value="1"/>
</dbReference>
<feature type="compositionally biased region" description="Basic and acidic residues" evidence="1">
    <location>
        <begin position="121"/>
        <end position="140"/>
    </location>
</feature>
<feature type="domain" description="Bacterial Ig-like" evidence="2">
    <location>
        <begin position="923"/>
        <end position="1019"/>
    </location>
</feature>
<feature type="non-terminal residue" evidence="3">
    <location>
        <position position="1142"/>
    </location>
</feature>
<comment type="caution">
    <text evidence="3">The sequence shown here is derived from an EMBL/GenBank/DDBJ whole genome shotgun (WGS) entry which is preliminary data.</text>
</comment>
<reference evidence="3 4" key="1">
    <citation type="submission" date="2020-11" db="EMBL/GenBank/DDBJ databases">
        <title>Enhanced detection system for hospital associated transmission using whole genome sequencing surveillance.</title>
        <authorList>
            <person name="Harrison L.H."/>
            <person name="Van Tyne D."/>
            <person name="Marsh J.W."/>
            <person name="Griffith M.P."/>
            <person name="Snyder D.J."/>
            <person name="Cooper V.S."/>
            <person name="Mustapha M."/>
        </authorList>
    </citation>
    <scope>NUCLEOTIDE SEQUENCE [LARGE SCALE GENOMIC DNA]</scope>
    <source>
        <strain evidence="3 4">CB00171</strain>
    </source>
</reference>
<evidence type="ECO:0000256" key="1">
    <source>
        <dbReference type="SAM" id="MobiDB-lite"/>
    </source>
</evidence>